<dbReference type="CDD" id="cd13957">
    <property type="entry name" value="PT_UbiA_Cox10"/>
    <property type="match status" value="1"/>
</dbReference>
<keyword evidence="5 15" id="KW-0808">Transferase</keyword>
<dbReference type="Gene3D" id="1.10.357.140">
    <property type="entry name" value="UbiA prenyltransferase"/>
    <property type="match status" value="1"/>
</dbReference>
<feature type="compositionally biased region" description="Low complexity" evidence="13">
    <location>
        <begin position="103"/>
        <end position="113"/>
    </location>
</feature>
<protein>
    <recommendedName>
        <fullName evidence="4">Protoheme IX farnesyltransferase, mitochondrial</fullName>
    </recommendedName>
    <alternativeName>
        <fullName evidence="12">Heme O synthase</fullName>
    </alternativeName>
</protein>
<dbReference type="OMA" id="TSAYGMY"/>
<dbReference type="GO" id="GO:0031966">
    <property type="term" value="C:mitochondrial membrane"/>
    <property type="evidence" value="ECO:0007669"/>
    <property type="project" value="UniProtKB-SubCell"/>
</dbReference>
<evidence type="ECO:0000256" key="8">
    <source>
        <dbReference type="ARBA" id="ARBA00022989"/>
    </source>
</evidence>
<evidence type="ECO:0000256" key="10">
    <source>
        <dbReference type="ARBA" id="ARBA00023133"/>
    </source>
</evidence>
<evidence type="ECO:0000256" key="13">
    <source>
        <dbReference type="SAM" id="MobiDB-lite"/>
    </source>
</evidence>
<keyword evidence="7" id="KW-0809">Transit peptide</keyword>
<evidence type="ECO:0000256" key="4">
    <source>
        <dbReference type="ARBA" id="ARBA00016335"/>
    </source>
</evidence>
<feature type="transmembrane region" description="Helical" evidence="14">
    <location>
        <begin position="512"/>
        <end position="529"/>
    </location>
</feature>
<feature type="compositionally biased region" description="Acidic residues" evidence="13">
    <location>
        <begin position="548"/>
        <end position="564"/>
    </location>
</feature>
<feature type="region of interest" description="Disordered" evidence="13">
    <location>
        <begin position="548"/>
        <end position="578"/>
    </location>
</feature>
<comment type="subcellular location">
    <subcellularLocation>
        <location evidence="2">Mitochondrion membrane</location>
        <topology evidence="2">Multi-pass membrane protein</topology>
    </subcellularLocation>
</comment>
<feature type="compositionally biased region" description="Pro residues" evidence="13">
    <location>
        <begin position="93"/>
        <end position="102"/>
    </location>
</feature>
<evidence type="ECO:0000256" key="5">
    <source>
        <dbReference type="ARBA" id="ARBA00022679"/>
    </source>
</evidence>
<dbReference type="VEuPathDB" id="FungiDB:F503_04096"/>
<dbReference type="EMBL" id="KE148148">
    <property type="protein sequence ID" value="EPE08509.1"/>
    <property type="molecule type" value="Genomic_DNA"/>
</dbReference>
<dbReference type="InterPro" id="IPR000537">
    <property type="entry name" value="UbiA_prenyltransferase"/>
</dbReference>
<accession>S3C4S0</accession>
<dbReference type="Proteomes" id="UP000016923">
    <property type="component" value="Unassembled WGS sequence"/>
</dbReference>
<dbReference type="HAMAP" id="MF_00154">
    <property type="entry name" value="CyoE_CtaB"/>
    <property type="match status" value="1"/>
</dbReference>
<keyword evidence="6 14" id="KW-0812">Transmembrane</keyword>
<keyword evidence="8 14" id="KW-1133">Transmembrane helix</keyword>
<dbReference type="GO" id="GO:0008495">
    <property type="term" value="F:protoheme IX farnesyltransferase activity"/>
    <property type="evidence" value="ECO:0007669"/>
    <property type="project" value="InterPro"/>
</dbReference>
<feature type="transmembrane region" description="Helical" evidence="14">
    <location>
        <begin position="353"/>
        <end position="374"/>
    </location>
</feature>
<keyword evidence="10" id="KW-0350">Heme biosynthesis</keyword>
<comment type="function">
    <text evidence="1">Converts protoheme IX and farnesyl diphosphate to heme O.</text>
</comment>
<evidence type="ECO:0000313" key="15">
    <source>
        <dbReference type="EMBL" id="EPE08509.1"/>
    </source>
</evidence>
<feature type="region of interest" description="Disordered" evidence="13">
    <location>
        <begin position="38"/>
        <end position="118"/>
    </location>
</feature>
<keyword evidence="16" id="KW-1185">Reference proteome</keyword>
<feature type="transmembrane region" description="Helical" evidence="14">
    <location>
        <begin position="328"/>
        <end position="346"/>
    </location>
</feature>
<dbReference type="OrthoDB" id="5211at2759"/>
<dbReference type="AlphaFoldDB" id="S3C4S0"/>
<dbReference type="PANTHER" id="PTHR43448">
    <property type="entry name" value="PROTOHEME IX FARNESYLTRANSFERASE, MITOCHONDRIAL"/>
    <property type="match status" value="1"/>
</dbReference>
<evidence type="ECO:0000256" key="2">
    <source>
        <dbReference type="ARBA" id="ARBA00004225"/>
    </source>
</evidence>
<dbReference type="PANTHER" id="PTHR43448:SF2">
    <property type="entry name" value="PROTOHEME IX FARNESYLTRANSFERASE, MITOCHONDRIAL"/>
    <property type="match status" value="1"/>
</dbReference>
<organism evidence="15 16">
    <name type="scientific">Ophiostoma piceae (strain UAMH 11346)</name>
    <name type="common">Sap stain fungus</name>
    <dbReference type="NCBI Taxonomy" id="1262450"/>
    <lineage>
        <taxon>Eukaryota</taxon>
        <taxon>Fungi</taxon>
        <taxon>Dikarya</taxon>
        <taxon>Ascomycota</taxon>
        <taxon>Pezizomycotina</taxon>
        <taxon>Sordariomycetes</taxon>
        <taxon>Sordariomycetidae</taxon>
        <taxon>Ophiostomatales</taxon>
        <taxon>Ophiostomataceae</taxon>
        <taxon>Ophiostoma</taxon>
    </lineage>
</organism>
<dbReference type="STRING" id="1262450.S3C4S0"/>
<evidence type="ECO:0000256" key="14">
    <source>
        <dbReference type="SAM" id="Phobius"/>
    </source>
</evidence>
<dbReference type="InterPro" id="IPR044878">
    <property type="entry name" value="UbiA_sf"/>
</dbReference>
<dbReference type="eggNOG" id="KOG1380">
    <property type="taxonomic scope" value="Eukaryota"/>
</dbReference>
<keyword evidence="11 14" id="KW-0472">Membrane</keyword>
<proteinExistence type="inferred from homology"/>
<evidence type="ECO:0000256" key="9">
    <source>
        <dbReference type="ARBA" id="ARBA00023128"/>
    </source>
</evidence>
<feature type="compositionally biased region" description="Low complexity" evidence="13">
    <location>
        <begin position="38"/>
        <end position="51"/>
    </location>
</feature>
<evidence type="ECO:0000256" key="6">
    <source>
        <dbReference type="ARBA" id="ARBA00022692"/>
    </source>
</evidence>
<evidence type="ECO:0000256" key="3">
    <source>
        <dbReference type="ARBA" id="ARBA00005985"/>
    </source>
</evidence>
<evidence type="ECO:0000256" key="7">
    <source>
        <dbReference type="ARBA" id="ARBA00022946"/>
    </source>
</evidence>
<dbReference type="FunFam" id="1.10.357.140:FF:000004">
    <property type="entry name" value="Protoheme IX farnesyltransferase, mitochondrial"/>
    <property type="match status" value="1"/>
</dbReference>
<name>S3C4S0_OPHP1</name>
<feature type="transmembrane region" description="Helical" evidence="14">
    <location>
        <begin position="462"/>
        <end position="492"/>
    </location>
</feature>
<sequence length="578" mass="62024">MPPSGHALLRSSIGGRLRAADALVLDCCRWTAVRPQTSQPRSFSSSYTSTSILRPHIPPRHPSLSQCRPFSRTTLRSASAAAGSSGTSNSNRPPSPSQPSPQPDSSSSPTTTSELDDRLKPSYFLSNTILDRVAGLSPGSALPSAAEVLPHRRRKARRQAQVEAAASPSIASSSSISPSSSSSSSSSAGDLPANASTILTDMAASQTSVRRLASSLLSLAKPRLTMLVVLTAMAPYALYPVPSFLSPELIDAPSLSPLTLLFLTTGTALCSASANALNMLYEPDTDSRMSRTRNRPLVRSLVSRRAALLFAIGCGVVGVAALEWGVNPTTAFLGAANIALYAGVYTPMKRLSVLNTWVGALVGGIPPLMGWTAAAGEASTYSQSRKNAEGGDNPREFRELLFAPDGSSAGGWLLAALLFAWQFPHFMALSWAVRHEYQRAGLRMLAWVNPARNGRVALRYSIAFVPICVGLCATGVTSWSFAVTSLPVNVWLVREAVKFWRFEGHQGSARTLFWASVWHLPVLMVLALLQKKGMWTRVYRSVMGEPAYDDEDEFYDDDEEDEDALGPAPPGKQSDTPR</sequence>
<evidence type="ECO:0000256" key="12">
    <source>
        <dbReference type="ARBA" id="ARBA00030253"/>
    </source>
</evidence>
<evidence type="ECO:0000313" key="16">
    <source>
        <dbReference type="Proteomes" id="UP000016923"/>
    </source>
</evidence>
<dbReference type="InterPro" id="IPR006369">
    <property type="entry name" value="Protohaem_IX_farnesylTrfase"/>
</dbReference>
<evidence type="ECO:0000256" key="11">
    <source>
        <dbReference type="ARBA" id="ARBA00023136"/>
    </source>
</evidence>
<feature type="compositionally biased region" description="Low complexity" evidence="13">
    <location>
        <begin position="164"/>
        <end position="188"/>
    </location>
</feature>
<feature type="compositionally biased region" description="Low complexity" evidence="13">
    <location>
        <begin position="71"/>
        <end position="92"/>
    </location>
</feature>
<feature type="region of interest" description="Disordered" evidence="13">
    <location>
        <begin position="136"/>
        <end position="191"/>
    </location>
</feature>
<evidence type="ECO:0000256" key="1">
    <source>
        <dbReference type="ARBA" id="ARBA00004013"/>
    </source>
</evidence>
<comment type="similarity">
    <text evidence="3">Belongs to the UbiA prenyltransferase family.</text>
</comment>
<feature type="transmembrane region" description="Helical" evidence="14">
    <location>
        <begin position="302"/>
        <end position="322"/>
    </location>
</feature>
<dbReference type="Pfam" id="PF01040">
    <property type="entry name" value="UbiA"/>
    <property type="match status" value="1"/>
</dbReference>
<feature type="transmembrane region" description="Helical" evidence="14">
    <location>
        <begin position="259"/>
        <end position="281"/>
    </location>
</feature>
<keyword evidence="9" id="KW-0496">Mitochondrion</keyword>
<feature type="transmembrane region" description="Helical" evidence="14">
    <location>
        <begin position="409"/>
        <end position="433"/>
    </location>
</feature>
<dbReference type="HOGENOM" id="CLU_029631_2_0_1"/>
<dbReference type="GO" id="GO:0006784">
    <property type="term" value="P:heme A biosynthetic process"/>
    <property type="evidence" value="ECO:0007669"/>
    <property type="project" value="TreeGrafter"/>
</dbReference>
<gene>
    <name evidence="15" type="ORF">F503_04096</name>
</gene>
<reference evidence="15 16" key="1">
    <citation type="journal article" date="2013" name="BMC Genomics">
        <title>The genome and transcriptome of the pine saprophyte Ophiostoma piceae, and a comparison with the bark beetle-associated pine pathogen Grosmannia clavigera.</title>
        <authorList>
            <person name="Haridas S."/>
            <person name="Wang Y."/>
            <person name="Lim L."/>
            <person name="Massoumi Alamouti S."/>
            <person name="Jackman S."/>
            <person name="Docking R."/>
            <person name="Robertson G."/>
            <person name="Birol I."/>
            <person name="Bohlmann J."/>
            <person name="Breuil C."/>
        </authorList>
    </citation>
    <scope>NUCLEOTIDE SEQUENCE [LARGE SCALE GENOMIC DNA]</scope>
    <source>
        <strain evidence="15 16">UAMH 11346</strain>
    </source>
</reference>